<dbReference type="Pfam" id="PF23016">
    <property type="entry name" value="RsmI_C"/>
    <property type="match status" value="1"/>
</dbReference>
<comment type="similarity">
    <text evidence="6">Belongs to the methyltransferase superfamily. RsmI family.</text>
</comment>
<keyword evidence="5 6" id="KW-0949">S-adenosyl-L-methionine</keyword>
<dbReference type="Pfam" id="PF00590">
    <property type="entry name" value="TP_methylase"/>
    <property type="match status" value="1"/>
</dbReference>
<dbReference type="InterPro" id="IPR035996">
    <property type="entry name" value="4pyrrol_Methylase_sf"/>
</dbReference>
<dbReference type="HAMAP" id="MF_01877">
    <property type="entry name" value="16SrRNA_methyltr_I"/>
    <property type="match status" value="1"/>
</dbReference>
<comment type="caution">
    <text evidence="9">The sequence shown here is derived from an EMBL/GenBank/DDBJ whole genome shotgun (WGS) entry which is preliminary data.</text>
</comment>
<protein>
    <recommendedName>
        <fullName evidence="6">Ribosomal RNA small subunit methyltransferase I</fullName>
        <ecNumber evidence="6">2.1.1.198</ecNumber>
    </recommendedName>
    <alternativeName>
        <fullName evidence="6">16S rRNA 2'-O-ribose C1402 methyltransferase</fullName>
    </alternativeName>
    <alternativeName>
        <fullName evidence="6">rRNA (cytidine-2'-O-)-methyltransferase RsmI</fullName>
    </alternativeName>
</protein>
<evidence type="ECO:0000256" key="1">
    <source>
        <dbReference type="ARBA" id="ARBA00022490"/>
    </source>
</evidence>
<dbReference type="InterPro" id="IPR014777">
    <property type="entry name" value="4pyrrole_Mease_sub1"/>
</dbReference>
<evidence type="ECO:0000256" key="6">
    <source>
        <dbReference type="HAMAP-Rule" id="MF_01877"/>
    </source>
</evidence>
<dbReference type="CDD" id="cd11648">
    <property type="entry name" value="RsmI"/>
    <property type="match status" value="1"/>
</dbReference>
<dbReference type="PIRSF" id="PIRSF005917">
    <property type="entry name" value="MTase_YraL"/>
    <property type="match status" value="1"/>
</dbReference>
<feature type="domain" description="RsmI HTH" evidence="8">
    <location>
        <begin position="224"/>
        <end position="266"/>
    </location>
</feature>
<organism evidence="9 10">
    <name type="scientific">Candidatus Stercoripulliclostridium merdigallinarum</name>
    <dbReference type="NCBI Taxonomy" id="2840951"/>
    <lineage>
        <taxon>Bacteria</taxon>
        <taxon>Bacillati</taxon>
        <taxon>Bacillota</taxon>
        <taxon>Clostridia</taxon>
        <taxon>Eubacteriales</taxon>
        <taxon>Candidatus Stercoripulliclostridium</taxon>
    </lineage>
</organism>
<dbReference type="EC" id="2.1.1.198" evidence="6"/>
<reference evidence="9" key="2">
    <citation type="journal article" date="2021" name="PeerJ">
        <title>Extensive microbial diversity within the chicken gut microbiome revealed by metagenomics and culture.</title>
        <authorList>
            <person name="Gilroy R."/>
            <person name="Ravi A."/>
            <person name="Getino M."/>
            <person name="Pursley I."/>
            <person name="Horton D.L."/>
            <person name="Alikhan N.F."/>
            <person name="Baker D."/>
            <person name="Gharbi K."/>
            <person name="Hall N."/>
            <person name="Watson M."/>
            <person name="Adriaenssens E.M."/>
            <person name="Foster-Nyarko E."/>
            <person name="Jarju S."/>
            <person name="Secka A."/>
            <person name="Antonio M."/>
            <person name="Oren A."/>
            <person name="Chaudhuri R.R."/>
            <person name="La Ragione R."/>
            <person name="Hildebrand F."/>
            <person name="Pallen M.J."/>
        </authorList>
    </citation>
    <scope>NUCLEOTIDE SEQUENCE</scope>
    <source>
        <strain evidence="9">18911</strain>
    </source>
</reference>
<evidence type="ECO:0000256" key="5">
    <source>
        <dbReference type="ARBA" id="ARBA00022691"/>
    </source>
</evidence>
<comment type="subcellular location">
    <subcellularLocation>
        <location evidence="6">Cytoplasm</location>
    </subcellularLocation>
</comment>
<comment type="function">
    <text evidence="6">Catalyzes the 2'-O-methylation of the ribose of cytidine 1402 (C1402) in 16S rRNA.</text>
</comment>
<dbReference type="Gene3D" id="3.30.950.10">
    <property type="entry name" value="Methyltransferase, Cobalt-precorrin-4 Transmethylase, Domain 2"/>
    <property type="match status" value="1"/>
</dbReference>
<evidence type="ECO:0000313" key="9">
    <source>
        <dbReference type="EMBL" id="HIU60066.1"/>
    </source>
</evidence>
<dbReference type="EMBL" id="DVNF01000053">
    <property type="protein sequence ID" value="HIU60066.1"/>
    <property type="molecule type" value="Genomic_DNA"/>
</dbReference>
<name>A0A9D1SH77_9FIRM</name>
<evidence type="ECO:0000256" key="4">
    <source>
        <dbReference type="ARBA" id="ARBA00022679"/>
    </source>
</evidence>
<dbReference type="Gene3D" id="3.40.1010.10">
    <property type="entry name" value="Cobalt-precorrin-4 Transmethylase, Domain 1"/>
    <property type="match status" value="1"/>
</dbReference>
<evidence type="ECO:0000256" key="3">
    <source>
        <dbReference type="ARBA" id="ARBA00022603"/>
    </source>
</evidence>
<comment type="catalytic activity">
    <reaction evidence="6">
        <text>cytidine(1402) in 16S rRNA + S-adenosyl-L-methionine = 2'-O-methylcytidine(1402) in 16S rRNA + S-adenosyl-L-homocysteine + H(+)</text>
        <dbReference type="Rhea" id="RHEA:42924"/>
        <dbReference type="Rhea" id="RHEA-COMP:10285"/>
        <dbReference type="Rhea" id="RHEA-COMP:10286"/>
        <dbReference type="ChEBI" id="CHEBI:15378"/>
        <dbReference type="ChEBI" id="CHEBI:57856"/>
        <dbReference type="ChEBI" id="CHEBI:59789"/>
        <dbReference type="ChEBI" id="CHEBI:74495"/>
        <dbReference type="ChEBI" id="CHEBI:82748"/>
        <dbReference type="EC" id="2.1.1.198"/>
    </reaction>
</comment>
<evidence type="ECO:0000256" key="2">
    <source>
        <dbReference type="ARBA" id="ARBA00022552"/>
    </source>
</evidence>
<reference evidence="9" key="1">
    <citation type="submission" date="2020-10" db="EMBL/GenBank/DDBJ databases">
        <authorList>
            <person name="Gilroy R."/>
        </authorList>
    </citation>
    <scope>NUCLEOTIDE SEQUENCE</scope>
    <source>
        <strain evidence="9">18911</strain>
    </source>
</reference>
<evidence type="ECO:0000259" key="8">
    <source>
        <dbReference type="Pfam" id="PF23016"/>
    </source>
</evidence>
<dbReference type="NCBIfam" id="TIGR00096">
    <property type="entry name" value="16S rRNA (cytidine(1402)-2'-O)-methyltransferase"/>
    <property type="match status" value="1"/>
</dbReference>
<dbReference type="InterPro" id="IPR000878">
    <property type="entry name" value="4pyrrol_Mease"/>
</dbReference>
<sequence length="270" mass="29117">MTGKLYIVGTPIGNLKDITLRALDTLKSVDVIACEDTRHTRILLDSYSVSKPLISYYRPKEREAAAKIVDELTSGKDVALVTDAGMPCLSDPGAILVNECIENGIAVESVPGPSAVITAFSVSGIIDTGFVFLGFLPDKAGDRKKVTAAIPSYKMPVAMYVAPHDIEKILKELKAVPGIGRITVVKELTKLHESVIRITDEIPQFDQRGEFVVIAEPKETADDESPAFEALEKLLADGATPSAAAKEIAALYGVNKNLLYKYSLNLNAKK</sequence>
<keyword evidence="2 6" id="KW-0698">rRNA processing</keyword>
<dbReference type="GO" id="GO:0070677">
    <property type="term" value="F:rRNA (cytosine-2'-O-)-methyltransferase activity"/>
    <property type="evidence" value="ECO:0007669"/>
    <property type="project" value="UniProtKB-UniRule"/>
</dbReference>
<feature type="domain" description="Tetrapyrrole methylase" evidence="7">
    <location>
        <begin position="4"/>
        <end position="198"/>
    </location>
</feature>
<dbReference type="AlphaFoldDB" id="A0A9D1SH77"/>
<gene>
    <name evidence="6 9" type="primary">rsmI</name>
    <name evidence="9" type="ORF">IAB05_01600</name>
</gene>
<dbReference type="Proteomes" id="UP000824094">
    <property type="component" value="Unassembled WGS sequence"/>
</dbReference>
<keyword evidence="4 6" id="KW-0808">Transferase</keyword>
<evidence type="ECO:0000313" key="10">
    <source>
        <dbReference type="Proteomes" id="UP000824094"/>
    </source>
</evidence>
<dbReference type="InterPro" id="IPR014776">
    <property type="entry name" value="4pyrrole_Mease_sub2"/>
</dbReference>
<keyword evidence="3 6" id="KW-0489">Methyltransferase</keyword>
<dbReference type="FunFam" id="3.40.1010.10:FF:000007">
    <property type="entry name" value="Ribosomal RNA small subunit methyltransferase I"/>
    <property type="match status" value="1"/>
</dbReference>
<dbReference type="SUPFAM" id="SSF53790">
    <property type="entry name" value="Tetrapyrrole methylase"/>
    <property type="match status" value="1"/>
</dbReference>
<proteinExistence type="inferred from homology"/>
<accession>A0A9D1SH77</accession>
<dbReference type="PANTHER" id="PTHR46111">
    <property type="entry name" value="RIBOSOMAL RNA SMALL SUBUNIT METHYLTRANSFERASE I"/>
    <property type="match status" value="1"/>
</dbReference>
<dbReference type="InterPro" id="IPR053910">
    <property type="entry name" value="RsmI_HTH"/>
</dbReference>
<dbReference type="InterPro" id="IPR008189">
    <property type="entry name" value="rRNA_ssu_MeTfrase_I"/>
</dbReference>
<keyword evidence="1 6" id="KW-0963">Cytoplasm</keyword>
<evidence type="ECO:0000259" key="7">
    <source>
        <dbReference type="Pfam" id="PF00590"/>
    </source>
</evidence>
<dbReference type="GO" id="GO:0005737">
    <property type="term" value="C:cytoplasm"/>
    <property type="evidence" value="ECO:0007669"/>
    <property type="project" value="UniProtKB-SubCell"/>
</dbReference>
<dbReference type="PANTHER" id="PTHR46111:SF1">
    <property type="entry name" value="RIBOSOMAL RNA SMALL SUBUNIT METHYLTRANSFERASE I"/>
    <property type="match status" value="1"/>
</dbReference>